<feature type="compositionally biased region" description="Polar residues" evidence="1">
    <location>
        <begin position="184"/>
        <end position="194"/>
    </location>
</feature>
<dbReference type="Proteomes" id="UP001222325">
    <property type="component" value="Unassembled WGS sequence"/>
</dbReference>
<sequence>MADDLESDAFLLHRIAFDDAGNTIFDPYVEALNAMGTANLAANDFGKTFERVKDEKGRLVYITKPGGADFTANIIAEVGSEQQGTWLRAYPPRNPPSLPFGDDSAIHRMVIGARCPTGATPEMSTMYNDFLAALDGTRDIDQAEEEEKKRITEWTTRADGRKDLPADCMLLRLKPTYEKPFGNRSLSPPRSVRNSKSDAGATTTKVGEDVDMAGGDKADAAILARKVGDTYPPALLSDHKGPYFAHEKAKLLYAALTEGTLFSAQISLSTYVMKDKNPKFMDSKIYHINVDKLTILDKGNGPVWNPPVPALPGTVQSAPATPKGKRVRDPTVDSAFDNLSPSKKSRTA</sequence>
<reference evidence="2" key="1">
    <citation type="submission" date="2023-03" db="EMBL/GenBank/DDBJ databases">
        <title>Massive genome expansion in bonnet fungi (Mycena s.s.) driven by repeated elements and novel gene families across ecological guilds.</title>
        <authorList>
            <consortium name="Lawrence Berkeley National Laboratory"/>
            <person name="Harder C.B."/>
            <person name="Miyauchi S."/>
            <person name="Viragh M."/>
            <person name="Kuo A."/>
            <person name="Thoen E."/>
            <person name="Andreopoulos B."/>
            <person name="Lu D."/>
            <person name="Skrede I."/>
            <person name="Drula E."/>
            <person name="Henrissat B."/>
            <person name="Morin E."/>
            <person name="Kohler A."/>
            <person name="Barry K."/>
            <person name="LaButti K."/>
            <person name="Morin E."/>
            <person name="Salamov A."/>
            <person name="Lipzen A."/>
            <person name="Mereny Z."/>
            <person name="Hegedus B."/>
            <person name="Baldrian P."/>
            <person name="Stursova M."/>
            <person name="Weitz H."/>
            <person name="Taylor A."/>
            <person name="Grigoriev I.V."/>
            <person name="Nagy L.G."/>
            <person name="Martin F."/>
            <person name="Kauserud H."/>
        </authorList>
    </citation>
    <scope>NUCLEOTIDE SEQUENCE</scope>
    <source>
        <strain evidence="2">CBHHK173m</strain>
    </source>
</reference>
<feature type="region of interest" description="Disordered" evidence="1">
    <location>
        <begin position="180"/>
        <end position="211"/>
    </location>
</feature>
<keyword evidence="3" id="KW-1185">Reference proteome</keyword>
<protein>
    <submittedName>
        <fullName evidence="2">Uncharacterized protein</fullName>
    </submittedName>
</protein>
<proteinExistence type="predicted"/>
<dbReference type="EMBL" id="JARJCN010000131">
    <property type="protein sequence ID" value="KAJ7070331.1"/>
    <property type="molecule type" value="Genomic_DNA"/>
</dbReference>
<dbReference type="AlphaFoldDB" id="A0AAD6TPE7"/>
<accession>A0AAD6TPE7</accession>
<feature type="region of interest" description="Disordered" evidence="1">
    <location>
        <begin position="307"/>
        <end position="348"/>
    </location>
</feature>
<gene>
    <name evidence="2" type="ORF">B0H15DRAFT_957720</name>
</gene>
<organism evidence="2 3">
    <name type="scientific">Mycena belliarum</name>
    <dbReference type="NCBI Taxonomy" id="1033014"/>
    <lineage>
        <taxon>Eukaryota</taxon>
        <taxon>Fungi</taxon>
        <taxon>Dikarya</taxon>
        <taxon>Basidiomycota</taxon>
        <taxon>Agaricomycotina</taxon>
        <taxon>Agaricomycetes</taxon>
        <taxon>Agaricomycetidae</taxon>
        <taxon>Agaricales</taxon>
        <taxon>Marasmiineae</taxon>
        <taxon>Mycenaceae</taxon>
        <taxon>Mycena</taxon>
    </lineage>
</organism>
<evidence type="ECO:0000256" key="1">
    <source>
        <dbReference type="SAM" id="MobiDB-lite"/>
    </source>
</evidence>
<comment type="caution">
    <text evidence="2">The sequence shown here is derived from an EMBL/GenBank/DDBJ whole genome shotgun (WGS) entry which is preliminary data.</text>
</comment>
<name>A0AAD6TPE7_9AGAR</name>
<evidence type="ECO:0000313" key="3">
    <source>
        <dbReference type="Proteomes" id="UP001222325"/>
    </source>
</evidence>
<evidence type="ECO:0000313" key="2">
    <source>
        <dbReference type="EMBL" id="KAJ7070331.1"/>
    </source>
</evidence>